<dbReference type="PANTHER" id="PTHR35192:SF2">
    <property type="entry name" value="APPLE DOMAIN-CONTAINING PROTEIN"/>
    <property type="match status" value="1"/>
</dbReference>
<accession>A0A8K0XLX1</accession>
<evidence type="ECO:0000313" key="3">
    <source>
        <dbReference type="EMBL" id="KAH8088980.1"/>
    </source>
</evidence>
<reference evidence="3" key="1">
    <citation type="journal article" date="2021" name="New Phytol.">
        <title>Evolutionary innovations through gain and loss of genes in the ectomycorrhizal Boletales.</title>
        <authorList>
            <person name="Wu G."/>
            <person name="Miyauchi S."/>
            <person name="Morin E."/>
            <person name="Kuo A."/>
            <person name="Drula E."/>
            <person name="Varga T."/>
            <person name="Kohler A."/>
            <person name="Feng B."/>
            <person name="Cao Y."/>
            <person name="Lipzen A."/>
            <person name="Daum C."/>
            <person name="Hundley H."/>
            <person name="Pangilinan J."/>
            <person name="Johnson J."/>
            <person name="Barry K."/>
            <person name="LaButti K."/>
            <person name="Ng V."/>
            <person name="Ahrendt S."/>
            <person name="Min B."/>
            <person name="Choi I.G."/>
            <person name="Park H."/>
            <person name="Plett J.M."/>
            <person name="Magnuson J."/>
            <person name="Spatafora J.W."/>
            <person name="Nagy L.G."/>
            <person name="Henrissat B."/>
            <person name="Grigoriev I.V."/>
            <person name="Yang Z.L."/>
            <person name="Xu J."/>
            <person name="Martin F.M."/>
        </authorList>
    </citation>
    <scope>NUCLEOTIDE SEQUENCE</scope>
    <source>
        <strain evidence="3">KKN 215</strain>
    </source>
</reference>
<name>A0A8K0XLX1_9AGAR</name>
<keyword evidence="1" id="KW-0732">Signal</keyword>
<dbReference type="Pfam" id="PF21671">
    <property type="entry name" value="CPL1-like"/>
    <property type="match status" value="1"/>
</dbReference>
<gene>
    <name evidence="3" type="ORF">BXZ70DRAFT_1042305</name>
</gene>
<dbReference type="Proteomes" id="UP000813824">
    <property type="component" value="Unassembled WGS sequence"/>
</dbReference>
<feature type="domain" description="Protein CPL1-like" evidence="2">
    <location>
        <begin position="196"/>
        <end position="260"/>
    </location>
</feature>
<proteinExistence type="predicted"/>
<evidence type="ECO:0000259" key="2">
    <source>
        <dbReference type="Pfam" id="PF21671"/>
    </source>
</evidence>
<keyword evidence="4" id="KW-1185">Reference proteome</keyword>
<sequence length="291" mass="30051">MRVAHFALLAGVFSSVSGRVLHQLVGRASADVCASLSTAPLKVKVGSVTVNLGSISACICLGQVIDFVESNTVAKAAVAIVGKASVIAAVTSLINSAPNHKTCLYPDNLDRAVCTPSNVCGFTCKNGFTPQPATLPTTCGCPAPKIVCNGACISAAACPSPRPVKRDLNYARKNGVCDAGLMACEVYGARSSHQAWECVDTESDLESCGGCVAPLSEGYSEGTDCTAIQGVSDVSCVSGSCIVGRCLAGYIPSADRRTCIREAELEEDLDDSILALSYGLEHVPLAKKDVQ</sequence>
<dbReference type="InterPro" id="IPR048661">
    <property type="entry name" value="CPL1-like"/>
</dbReference>
<organism evidence="3 4">
    <name type="scientific">Cristinia sonorae</name>
    <dbReference type="NCBI Taxonomy" id="1940300"/>
    <lineage>
        <taxon>Eukaryota</taxon>
        <taxon>Fungi</taxon>
        <taxon>Dikarya</taxon>
        <taxon>Basidiomycota</taxon>
        <taxon>Agaricomycotina</taxon>
        <taxon>Agaricomycetes</taxon>
        <taxon>Agaricomycetidae</taxon>
        <taxon>Agaricales</taxon>
        <taxon>Pleurotineae</taxon>
        <taxon>Stephanosporaceae</taxon>
        <taxon>Cristinia</taxon>
    </lineage>
</organism>
<dbReference type="InterPro" id="IPR038955">
    <property type="entry name" value="PriA/CPL1_fungi"/>
</dbReference>
<dbReference type="PANTHER" id="PTHR35192">
    <property type="entry name" value="PROTEIN, PUTATIVE-RELATED"/>
    <property type="match status" value="1"/>
</dbReference>
<evidence type="ECO:0000256" key="1">
    <source>
        <dbReference type="SAM" id="SignalP"/>
    </source>
</evidence>
<comment type="caution">
    <text evidence="3">The sequence shown here is derived from an EMBL/GenBank/DDBJ whole genome shotgun (WGS) entry which is preliminary data.</text>
</comment>
<feature type="chain" id="PRO_5035449704" description="Protein CPL1-like domain-containing protein" evidence="1">
    <location>
        <begin position="19"/>
        <end position="291"/>
    </location>
</feature>
<evidence type="ECO:0000313" key="4">
    <source>
        <dbReference type="Proteomes" id="UP000813824"/>
    </source>
</evidence>
<dbReference type="AlphaFoldDB" id="A0A8K0XLX1"/>
<dbReference type="EMBL" id="JAEVFJ010000039">
    <property type="protein sequence ID" value="KAH8088980.1"/>
    <property type="molecule type" value="Genomic_DNA"/>
</dbReference>
<feature type="signal peptide" evidence="1">
    <location>
        <begin position="1"/>
        <end position="18"/>
    </location>
</feature>
<dbReference type="OrthoDB" id="439917at2759"/>
<protein>
    <recommendedName>
        <fullName evidence="2">Protein CPL1-like domain-containing protein</fullName>
    </recommendedName>
</protein>